<dbReference type="InterPro" id="IPR036412">
    <property type="entry name" value="HAD-like_sf"/>
</dbReference>
<dbReference type="SFLD" id="SFLDG00002">
    <property type="entry name" value="C1.7:_P-type_atpase_like"/>
    <property type="match status" value="1"/>
</dbReference>
<feature type="transmembrane region" description="Helical" evidence="10">
    <location>
        <begin position="939"/>
        <end position="958"/>
    </location>
</feature>
<evidence type="ECO:0000256" key="8">
    <source>
        <dbReference type="ARBA" id="ARBA00022989"/>
    </source>
</evidence>
<dbReference type="PRINTS" id="PR00942">
    <property type="entry name" value="CUATPASEI"/>
</dbReference>
<evidence type="ECO:0000256" key="1">
    <source>
        <dbReference type="ARBA" id="ARBA00004127"/>
    </source>
</evidence>
<dbReference type="InterPro" id="IPR023298">
    <property type="entry name" value="ATPase_P-typ_TM_dom_sf"/>
</dbReference>
<dbReference type="InterPro" id="IPR027256">
    <property type="entry name" value="P-typ_ATPase_IB"/>
</dbReference>
<dbReference type="CDD" id="cd00371">
    <property type="entry name" value="HMA"/>
    <property type="match status" value="1"/>
</dbReference>
<dbReference type="GO" id="GO:0005507">
    <property type="term" value="F:copper ion binding"/>
    <property type="evidence" value="ECO:0007669"/>
    <property type="project" value="TreeGrafter"/>
</dbReference>
<feature type="transmembrane region" description="Helical" evidence="10">
    <location>
        <begin position="317"/>
        <end position="335"/>
    </location>
</feature>
<dbReference type="SUPFAM" id="SSF81665">
    <property type="entry name" value="Calcium ATPase, transmembrane domain M"/>
    <property type="match status" value="1"/>
</dbReference>
<dbReference type="SUPFAM" id="SSF55008">
    <property type="entry name" value="HMA, heavy metal-associated domain"/>
    <property type="match status" value="1"/>
</dbReference>
<gene>
    <name evidence="12" type="ORF">TrLO_g11478</name>
</gene>
<evidence type="ECO:0000256" key="5">
    <source>
        <dbReference type="ARBA" id="ARBA00022741"/>
    </source>
</evidence>
<feature type="transmembrane region" description="Helical" evidence="10">
    <location>
        <begin position="277"/>
        <end position="297"/>
    </location>
</feature>
<dbReference type="GO" id="GO:0043682">
    <property type="term" value="F:P-type divalent copper transporter activity"/>
    <property type="evidence" value="ECO:0007669"/>
    <property type="project" value="TreeGrafter"/>
</dbReference>
<protein>
    <recommendedName>
        <fullName evidence="11">HMA domain-containing protein</fullName>
    </recommendedName>
</protein>
<dbReference type="Pfam" id="PF00122">
    <property type="entry name" value="E1-E2_ATPase"/>
    <property type="match status" value="1"/>
</dbReference>
<evidence type="ECO:0000256" key="7">
    <source>
        <dbReference type="ARBA" id="ARBA00022967"/>
    </source>
</evidence>
<dbReference type="InterPro" id="IPR001757">
    <property type="entry name" value="P_typ_ATPase"/>
</dbReference>
<dbReference type="PANTHER" id="PTHR43520:SF8">
    <property type="entry name" value="P-TYPE CU(+) TRANSPORTER"/>
    <property type="match status" value="1"/>
</dbReference>
<dbReference type="Gene3D" id="2.70.150.10">
    <property type="entry name" value="Calcium-transporting ATPase, cytoplasmic transduction domain A"/>
    <property type="match status" value="1"/>
</dbReference>
<dbReference type="InterPro" id="IPR059000">
    <property type="entry name" value="ATPase_P-type_domA"/>
</dbReference>
<dbReference type="PANTHER" id="PTHR43520">
    <property type="entry name" value="ATP7, ISOFORM B"/>
    <property type="match status" value="1"/>
</dbReference>
<dbReference type="NCBIfam" id="TIGR01525">
    <property type="entry name" value="ATPase-IB_hvy"/>
    <property type="match status" value="1"/>
</dbReference>
<feature type="transmembrane region" description="Helical" evidence="10">
    <location>
        <begin position="383"/>
        <end position="400"/>
    </location>
</feature>
<dbReference type="Gene3D" id="3.40.50.1000">
    <property type="entry name" value="HAD superfamily/HAD-like"/>
    <property type="match status" value="1"/>
</dbReference>
<dbReference type="Proteomes" id="UP001165122">
    <property type="component" value="Unassembled WGS sequence"/>
</dbReference>
<sequence>MFSFLSLTKDDEAGNETADVMTELELIKVEQACASCKRMNCPCGEHCQCGPFCRCVATDLIAGINEVTVTKSYPTPHTSFSLSVGGMTCVNCSSGVEQALKKLGEKFDSAVKEINVNLVMHSARVVVEDEKGIWGETLVDTIENAGYDCKVNRATAVDKQTGEDGKASADLARCRFMIEEYGNDSDIDDAVFESIKSLNWAQNLTSVENSDSYIKEFEVEYDKSLYNIGVRSLTAHIQEHLSSTKKFVDAIVKPSPPAPPSSSDQSKIEMLKKRRKFLLSLIGTLPVFLTTMVFSKINVFHEFLMTMIAPGFPLESVLLFVLATPVQFISGWQFYVGTYRSIKTRLYGMDVLICLGTSASYFYACLMVILAASSGKMNMGSHFFETSAVLISFVLLGKYLQAAATRSTSKAIDKLCELTPGSATICVGKDGKDLKEWPEDLKQINEVQVPSYCVQRGDFLKVIRGSGAPCDGKVVDGTCSMDESMVTGESMPCLKIKDGDVIGGTVCVEGTCYVKAENVGDDTALSQIVQLMVQAQGVKTPIQQFADNISAVFVPVVLACSLSTFGIWLALTYSGAVPKEWYEDEGELMFSFMFSIATLVIACPCALGLAAPTAVMVGTGVGAKNGVLIKGGECLEKLAKTTAVVFDKTGTLTLGRPEVATFLDLEKMGDEILYLIGCAEKSSEHPLAVAVVKYCEEKLEGKRDLFSPPDFKAMTGKGISCVVDGKNVAIGNRSFLAMRGMVVDEEGDIEKSLVDMENEGMTAILVAVNEKICAVVGIADKLKPDSAETIKRLQLMGIEAWMVTGDNGRTARAIARRIGLSDENIIAEALPAGKVLKIESLQSEGKVVAMVGDGINDSPALVQADAGVAIGGGTEIAIEAADLVLVRNAVSDVVVAIDLSKAIFARIKLNFVWALGYNSCGIPIAMGLFYPVWKVGLPPSIAALAMALSSISVVLSSLQLKWWKPKFKIETIDYVQ</sequence>
<dbReference type="InterPro" id="IPR023214">
    <property type="entry name" value="HAD_sf"/>
</dbReference>
<dbReference type="PRINTS" id="PR00119">
    <property type="entry name" value="CATATPASE"/>
</dbReference>
<comment type="similarity">
    <text evidence="2 10">Belongs to the cation transport ATPase (P-type) (TC 3.A.3) family. Type IB subfamily.</text>
</comment>
<feature type="domain" description="HMA" evidence="11">
    <location>
        <begin position="78"/>
        <end position="150"/>
    </location>
</feature>
<comment type="caution">
    <text evidence="12">The sequence shown here is derived from an EMBL/GenBank/DDBJ whole genome shotgun (WGS) entry which is preliminary data.</text>
</comment>
<proteinExistence type="inferred from homology"/>
<evidence type="ECO:0000256" key="4">
    <source>
        <dbReference type="ARBA" id="ARBA00022723"/>
    </source>
</evidence>
<dbReference type="InterPro" id="IPR044492">
    <property type="entry name" value="P_typ_ATPase_HD_dom"/>
</dbReference>
<evidence type="ECO:0000313" key="12">
    <source>
        <dbReference type="EMBL" id="GMI02627.1"/>
    </source>
</evidence>
<dbReference type="SFLD" id="SFLDS00003">
    <property type="entry name" value="Haloacid_Dehalogenase"/>
    <property type="match status" value="1"/>
</dbReference>
<dbReference type="InterPro" id="IPR018303">
    <property type="entry name" value="ATPase_P-typ_P_site"/>
</dbReference>
<name>A0A9W7C3K3_9STRA</name>
<dbReference type="InterPro" id="IPR036163">
    <property type="entry name" value="HMA_dom_sf"/>
</dbReference>
<evidence type="ECO:0000256" key="10">
    <source>
        <dbReference type="RuleBase" id="RU362081"/>
    </source>
</evidence>
<dbReference type="EMBL" id="BRXW01000046">
    <property type="protein sequence ID" value="GMI02627.1"/>
    <property type="molecule type" value="Genomic_DNA"/>
</dbReference>
<keyword evidence="7" id="KW-1278">Translocase</keyword>
<dbReference type="PROSITE" id="PS50846">
    <property type="entry name" value="HMA_2"/>
    <property type="match status" value="1"/>
</dbReference>
<reference evidence="13" key="1">
    <citation type="journal article" date="2023" name="Commun. Biol.">
        <title>Genome analysis of Parmales, the sister group of diatoms, reveals the evolutionary specialization of diatoms from phago-mixotrophs to photoautotrophs.</title>
        <authorList>
            <person name="Ban H."/>
            <person name="Sato S."/>
            <person name="Yoshikawa S."/>
            <person name="Yamada K."/>
            <person name="Nakamura Y."/>
            <person name="Ichinomiya M."/>
            <person name="Sato N."/>
            <person name="Blanc-Mathieu R."/>
            <person name="Endo H."/>
            <person name="Kuwata A."/>
            <person name="Ogata H."/>
        </authorList>
    </citation>
    <scope>NUCLEOTIDE SEQUENCE [LARGE SCALE GENOMIC DNA]</scope>
    <source>
        <strain evidence="13">NIES 3700</strain>
    </source>
</reference>
<dbReference type="SUPFAM" id="SSF56784">
    <property type="entry name" value="HAD-like"/>
    <property type="match status" value="1"/>
</dbReference>
<keyword evidence="4 10" id="KW-0479">Metal-binding</keyword>
<evidence type="ECO:0000256" key="2">
    <source>
        <dbReference type="ARBA" id="ARBA00006024"/>
    </source>
</evidence>
<dbReference type="PROSITE" id="PS00154">
    <property type="entry name" value="ATPASE_E1_E2"/>
    <property type="match status" value="1"/>
</dbReference>
<evidence type="ECO:0000259" key="11">
    <source>
        <dbReference type="PROSITE" id="PS50846"/>
    </source>
</evidence>
<dbReference type="InterPro" id="IPR023299">
    <property type="entry name" value="ATPase_P-typ_cyto_dom_N"/>
</dbReference>
<keyword evidence="6 10" id="KW-0067">ATP-binding</keyword>
<evidence type="ECO:0000256" key="3">
    <source>
        <dbReference type="ARBA" id="ARBA00022692"/>
    </source>
</evidence>
<keyword evidence="9 10" id="KW-0472">Membrane</keyword>
<dbReference type="AlphaFoldDB" id="A0A9W7C3K3"/>
<dbReference type="GO" id="GO:0012505">
    <property type="term" value="C:endomembrane system"/>
    <property type="evidence" value="ECO:0007669"/>
    <property type="project" value="UniProtKB-SubCell"/>
</dbReference>
<feature type="transmembrane region" description="Helical" evidence="10">
    <location>
        <begin position="590"/>
        <end position="610"/>
    </location>
</feature>
<feature type="transmembrane region" description="Helical" evidence="10">
    <location>
        <begin position="911"/>
        <end position="933"/>
    </location>
</feature>
<dbReference type="NCBIfam" id="TIGR01494">
    <property type="entry name" value="ATPase_P-type"/>
    <property type="match status" value="1"/>
</dbReference>
<dbReference type="GO" id="GO:0005524">
    <property type="term" value="F:ATP binding"/>
    <property type="evidence" value="ECO:0007669"/>
    <property type="project" value="UniProtKB-UniRule"/>
</dbReference>
<evidence type="ECO:0000313" key="13">
    <source>
        <dbReference type="Proteomes" id="UP001165122"/>
    </source>
</evidence>
<dbReference type="Gene3D" id="3.40.1110.10">
    <property type="entry name" value="Calcium-transporting ATPase, cytoplasmic domain N"/>
    <property type="match status" value="2"/>
</dbReference>
<dbReference type="InterPro" id="IPR006121">
    <property type="entry name" value="HMA_dom"/>
</dbReference>
<feature type="transmembrane region" description="Helical" evidence="10">
    <location>
        <begin position="549"/>
        <end position="570"/>
    </location>
</feature>
<dbReference type="OrthoDB" id="432719at2759"/>
<comment type="subcellular location">
    <subcellularLocation>
        <location evidence="1">Endomembrane system</location>
        <topology evidence="1">Multi-pass membrane protein</topology>
    </subcellularLocation>
    <subcellularLocation>
        <location evidence="10">Membrane</location>
    </subcellularLocation>
</comment>
<dbReference type="GO" id="GO:0016020">
    <property type="term" value="C:membrane"/>
    <property type="evidence" value="ECO:0007669"/>
    <property type="project" value="UniProtKB-SubCell"/>
</dbReference>
<organism evidence="12 13">
    <name type="scientific">Triparma laevis f. longispina</name>
    <dbReference type="NCBI Taxonomy" id="1714387"/>
    <lineage>
        <taxon>Eukaryota</taxon>
        <taxon>Sar</taxon>
        <taxon>Stramenopiles</taxon>
        <taxon>Ochrophyta</taxon>
        <taxon>Bolidophyceae</taxon>
        <taxon>Parmales</taxon>
        <taxon>Triparmaceae</taxon>
        <taxon>Triparma</taxon>
    </lineage>
</organism>
<keyword evidence="13" id="KW-1185">Reference proteome</keyword>
<dbReference type="Pfam" id="PF00702">
    <property type="entry name" value="Hydrolase"/>
    <property type="match status" value="1"/>
</dbReference>
<feature type="transmembrane region" description="Helical" evidence="10">
    <location>
        <begin position="347"/>
        <end position="371"/>
    </location>
</feature>
<dbReference type="SFLD" id="SFLDF00027">
    <property type="entry name" value="p-type_atpase"/>
    <property type="match status" value="1"/>
</dbReference>
<dbReference type="GO" id="GO:0055070">
    <property type="term" value="P:copper ion homeostasis"/>
    <property type="evidence" value="ECO:0007669"/>
    <property type="project" value="TreeGrafter"/>
</dbReference>
<dbReference type="SUPFAM" id="SSF81653">
    <property type="entry name" value="Calcium ATPase, transduction domain A"/>
    <property type="match status" value="1"/>
</dbReference>
<dbReference type="FunFam" id="2.70.150.10:FF:000002">
    <property type="entry name" value="Copper-transporting ATPase 1, putative"/>
    <property type="match status" value="1"/>
</dbReference>
<dbReference type="CDD" id="cd02094">
    <property type="entry name" value="P-type_ATPase_Cu-like"/>
    <property type="match status" value="1"/>
</dbReference>
<dbReference type="GO" id="GO:0016887">
    <property type="term" value="F:ATP hydrolysis activity"/>
    <property type="evidence" value="ECO:0007669"/>
    <property type="project" value="InterPro"/>
</dbReference>
<accession>A0A9W7C3K3</accession>
<dbReference type="InterPro" id="IPR008250">
    <property type="entry name" value="ATPase_P-typ_transduc_dom_A_sf"/>
</dbReference>
<evidence type="ECO:0000256" key="6">
    <source>
        <dbReference type="ARBA" id="ARBA00022840"/>
    </source>
</evidence>
<dbReference type="Pfam" id="PF00403">
    <property type="entry name" value="HMA"/>
    <property type="match status" value="1"/>
</dbReference>
<keyword evidence="8 10" id="KW-1133">Transmembrane helix</keyword>
<keyword evidence="5 10" id="KW-0547">Nucleotide-binding</keyword>
<evidence type="ECO:0000256" key="9">
    <source>
        <dbReference type="ARBA" id="ARBA00023136"/>
    </source>
</evidence>
<dbReference type="Gene3D" id="3.30.70.100">
    <property type="match status" value="1"/>
</dbReference>
<keyword evidence="3 10" id="KW-0812">Transmembrane</keyword>